<evidence type="ECO:0000256" key="3">
    <source>
        <dbReference type="SAM" id="SignalP"/>
    </source>
</evidence>
<proteinExistence type="predicted"/>
<reference evidence="4 5" key="1">
    <citation type="submission" date="2019-06" db="EMBL/GenBank/DDBJ databases">
        <title>Sequencing the genomes of 1000 actinobacteria strains.</title>
        <authorList>
            <person name="Klenk H.-P."/>
        </authorList>
    </citation>
    <scope>NUCLEOTIDE SEQUENCE [LARGE SCALE GENOMIC DNA]</scope>
    <source>
        <strain evidence="4 5">DSM 45456</strain>
    </source>
</reference>
<keyword evidence="2" id="KW-1133">Transmembrane helix</keyword>
<keyword evidence="5" id="KW-1185">Reference proteome</keyword>
<dbReference type="AlphaFoldDB" id="A0A543J6M8"/>
<sequence>MTPHRTGALVGVAAALLMTAPATAAEPAPDAVLDVENGALVLDAPPDPLVVPAEAEQVRLRWDTTAIEPGTVFGDVVRLRVSVEASGAPEQEPVVVPADAVGTVEVDVPPPGDHVLRVEAAAHALDGTPLTATRDYPVSVAARPATADEPVALPQARPVAPAAVAPAVVAPQPRAEAPAPRAEAAARQPSTVTGRVTLDRGHVDAVAVRLLPDGLRVQVKDGTVTGATTWREPADVEFRVTAAARTALPAQPVLSFLGSAGEQVFLLPQTQDADLLWTGWNTEELRPAEVSGPVTWALTAVDGPGAFGLFTTGSFGAPEVVFNSADGLPDALSVALGTHAHANWAFAGPGRYRLTFTVTATGANGAALTDAETLTFVVGDGGQAPPPPAAERQTGTANRLASTGPASVPAAIGLAVALLVTGAAALVLARRRPAKEIP</sequence>
<name>A0A543J6M8_9PSEU</name>
<dbReference type="OrthoDB" id="4424311at2"/>
<dbReference type="RefSeq" id="WP_141975222.1">
    <property type="nucleotide sequence ID" value="NZ_VFPP01000001.1"/>
</dbReference>
<evidence type="ECO:0000313" key="4">
    <source>
        <dbReference type="EMBL" id="TQM78490.1"/>
    </source>
</evidence>
<feature type="chain" id="PRO_5022134084" evidence="3">
    <location>
        <begin position="25"/>
        <end position="438"/>
    </location>
</feature>
<organism evidence="4 5">
    <name type="scientific">Saccharothrix saharensis</name>
    <dbReference type="NCBI Taxonomy" id="571190"/>
    <lineage>
        <taxon>Bacteria</taxon>
        <taxon>Bacillati</taxon>
        <taxon>Actinomycetota</taxon>
        <taxon>Actinomycetes</taxon>
        <taxon>Pseudonocardiales</taxon>
        <taxon>Pseudonocardiaceae</taxon>
        <taxon>Saccharothrix</taxon>
    </lineage>
</organism>
<dbReference type="Proteomes" id="UP000316628">
    <property type="component" value="Unassembled WGS sequence"/>
</dbReference>
<keyword evidence="2" id="KW-0812">Transmembrane</keyword>
<accession>A0A543J6M8</accession>
<comment type="caution">
    <text evidence="4">The sequence shown here is derived from an EMBL/GenBank/DDBJ whole genome shotgun (WGS) entry which is preliminary data.</text>
</comment>
<keyword evidence="2" id="KW-0472">Membrane</keyword>
<evidence type="ECO:0000256" key="2">
    <source>
        <dbReference type="SAM" id="Phobius"/>
    </source>
</evidence>
<keyword evidence="3" id="KW-0732">Signal</keyword>
<dbReference type="NCBIfam" id="NF038134">
    <property type="entry name" value="choice_anch_M"/>
    <property type="match status" value="1"/>
</dbReference>
<protein>
    <submittedName>
        <fullName evidence="4">Surface-anchored protein</fullName>
    </submittedName>
</protein>
<feature type="compositionally biased region" description="Polar residues" evidence="1">
    <location>
        <begin position="393"/>
        <end position="402"/>
    </location>
</feature>
<evidence type="ECO:0000313" key="5">
    <source>
        <dbReference type="Proteomes" id="UP000316628"/>
    </source>
</evidence>
<gene>
    <name evidence="4" type="ORF">FHX81_0759</name>
</gene>
<feature type="transmembrane region" description="Helical" evidence="2">
    <location>
        <begin position="408"/>
        <end position="429"/>
    </location>
</feature>
<evidence type="ECO:0000256" key="1">
    <source>
        <dbReference type="SAM" id="MobiDB-lite"/>
    </source>
</evidence>
<dbReference type="InterPro" id="IPR022435">
    <property type="entry name" value="Surface-anchored_actinobac"/>
</dbReference>
<dbReference type="NCBIfam" id="TIGR03769">
    <property type="entry name" value="P_ac_wall_RPT"/>
    <property type="match status" value="1"/>
</dbReference>
<dbReference type="EMBL" id="VFPP01000001">
    <property type="protein sequence ID" value="TQM78490.1"/>
    <property type="molecule type" value="Genomic_DNA"/>
</dbReference>
<feature type="signal peptide" evidence="3">
    <location>
        <begin position="1"/>
        <end position="24"/>
    </location>
</feature>
<feature type="region of interest" description="Disordered" evidence="1">
    <location>
        <begin position="379"/>
        <end position="402"/>
    </location>
</feature>